<gene>
    <name evidence="1" type="ORF">DICVIV_07617</name>
</gene>
<keyword evidence="2" id="KW-1185">Reference proteome</keyword>
<dbReference type="GO" id="GO:0008017">
    <property type="term" value="F:microtubule binding"/>
    <property type="evidence" value="ECO:0007669"/>
    <property type="project" value="InterPro"/>
</dbReference>
<dbReference type="GO" id="GO:0005737">
    <property type="term" value="C:cytoplasm"/>
    <property type="evidence" value="ECO:0007669"/>
    <property type="project" value="TreeGrafter"/>
</dbReference>
<accession>A0A0D8XRB8</accession>
<dbReference type="Gene3D" id="1.20.58.1520">
    <property type="match status" value="1"/>
</dbReference>
<dbReference type="GO" id="GO:0051256">
    <property type="term" value="P:mitotic spindle midzone assembly"/>
    <property type="evidence" value="ECO:0007669"/>
    <property type="project" value="TreeGrafter"/>
</dbReference>
<dbReference type="InterPro" id="IPR007145">
    <property type="entry name" value="MAP65_Ase1_PRC1"/>
</dbReference>
<dbReference type="OrthoDB" id="642895at2759"/>
<name>A0A0D8XRB8_DICVI</name>
<dbReference type="Pfam" id="PF03999">
    <property type="entry name" value="MAP65_ASE1"/>
    <property type="match status" value="1"/>
</dbReference>
<dbReference type="EMBL" id="KN716359">
    <property type="protein sequence ID" value="KJH46312.1"/>
    <property type="molecule type" value="Genomic_DNA"/>
</dbReference>
<sequence length="429" mass="50811">MLSNTPLLTYFSGDMVSPFRIGSTVDPRRLSVNDSFHDVENNIRRAVARLNELWDQVHMPESSRYTQCSKENWLFNLFVNFLRVTRVTTAFKHISKLLCDMVASEEDMVLAVATDIENGLPRINKMRSQLGMEQWRNNVAPPGSIQLVSLKSIEEEIKNLRPLYEMRQKEQNDLIDQLNQIAVRLGFEEETAIIENEDELLPIERVRALDARRLELECMLQKRIQQVKSWKKDIEKYLLKVGGSGLEEDPNLRTVLQVDFEKEEICLSEAMMNTIEEYHDRFHEMYREHVQENEFRWLELYTKLSELWEACHIADIERVIPSCYDPDKHSEKDFLRISTEITRLESLYAARKEVFEVLTTWKEKWAEKIALEEKRKNADYFQNRGRENNVFLDAKIERTLNEYTLPKLMKKLIVVYESHRQSHPDDNFK</sequence>
<dbReference type="STRING" id="29172.A0A0D8XRB8"/>
<evidence type="ECO:0000313" key="2">
    <source>
        <dbReference type="Proteomes" id="UP000053766"/>
    </source>
</evidence>
<dbReference type="PANTHER" id="PTHR19321:SF41">
    <property type="entry name" value="FASCETTO-RELATED"/>
    <property type="match status" value="1"/>
</dbReference>
<dbReference type="PANTHER" id="PTHR19321">
    <property type="entry name" value="PROTEIN REGULATOR OF CYTOKINESIS 1 PRC1-RELATED"/>
    <property type="match status" value="1"/>
</dbReference>
<dbReference type="AlphaFoldDB" id="A0A0D8XRB8"/>
<reference evidence="2" key="2">
    <citation type="journal article" date="2016" name="Sci. Rep.">
        <title>Dictyocaulus viviparus genome, variome and transcriptome elucidate lungworm biology and support future intervention.</title>
        <authorList>
            <person name="McNulty S.N."/>
            <person name="Strube C."/>
            <person name="Rosa B.A."/>
            <person name="Martin J.C."/>
            <person name="Tyagi R."/>
            <person name="Choi Y.J."/>
            <person name="Wang Q."/>
            <person name="Hallsworth Pepin K."/>
            <person name="Zhang X."/>
            <person name="Ozersky P."/>
            <person name="Wilson R.K."/>
            <person name="Sternberg P.W."/>
            <person name="Gasser R.B."/>
            <person name="Mitreva M."/>
        </authorList>
    </citation>
    <scope>NUCLEOTIDE SEQUENCE [LARGE SCALE GENOMIC DNA]</scope>
    <source>
        <strain evidence="2">HannoverDv2000</strain>
    </source>
</reference>
<evidence type="ECO:0000313" key="1">
    <source>
        <dbReference type="EMBL" id="KJH46312.1"/>
    </source>
</evidence>
<organism evidence="1 2">
    <name type="scientific">Dictyocaulus viviparus</name>
    <name type="common">Bovine lungworm</name>
    <dbReference type="NCBI Taxonomy" id="29172"/>
    <lineage>
        <taxon>Eukaryota</taxon>
        <taxon>Metazoa</taxon>
        <taxon>Ecdysozoa</taxon>
        <taxon>Nematoda</taxon>
        <taxon>Chromadorea</taxon>
        <taxon>Rhabditida</taxon>
        <taxon>Rhabditina</taxon>
        <taxon>Rhabditomorpha</taxon>
        <taxon>Strongyloidea</taxon>
        <taxon>Metastrongylidae</taxon>
        <taxon>Dictyocaulus</taxon>
    </lineage>
</organism>
<dbReference type="Proteomes" id="UP000053766">
    <property type="component" value="Unassembled WGS sequence"/>
</dbReference>
<proteinExistence type="predicted"/>
<reference evidence="1 2" key="1">
    <citation type="submission" date="2013-11" db="EMBL/GenBank/DDBJ databases">
        <title>Draft genome of the bovine lungworm Dictyocaulus viviparus.</title>
        <authorList>
            <person name="Mitreva M."/>
        </authorList>
    </citation>
    <scope>NUCLEOTIDE SEQUENCE [LARGE SCALE GENOMIC DNA]</scope>
    <source>
        <strain evidence="1 2">HannoverDv2000</strain>
    </source>
</reference>
<dbReference type="GO" id="GO:1990023">
    <property type="term" value="C:mitotic spindle midzone"/>
    <property type="evidence" value="ECO:0007669"/>
    <property type="project" value="TreeGrafter"/>
</dbReference>
<protein>
    <submittedName>
        <fullName evidence="1">Uncharacterized protein</fullName>
    </submittedName>
</protein>